<evidence type="ECO:0000313" key="6">
    <source>
        <dbReference type="Proteomes" id="UP000031866"/>
    </source>
</evidence>
<dbReference type="CDD" id="cd00090">
    <property type="entry name" value="HTH_ARSR"/>
    <property type="match status" value="1"/>
</dbReference>
<reference evidence="6" key="1">
    <citation type="submission" date="2014-12" db="EMBL/GenBank/DDBJ databases">
        <title>Genome sequence of Clostridium beijerinckii strain 59B.</title>
        <authorList>
            <person name="Little G.T."/>
            <person name="Minton N.P."/>
        </authorList>
    </citation>
    <scope>NUCLEOTIDE SEQUENCE [LARGE SCALE GENOMIC DNA]</scope>
    <source>
        <strain evidence="6">59B</strain>
    </source>
</reference>
<organism evidence="5 6">
    <name type="scientific">Clostridium beijerinckii</name>
    <name type="common">Clostridium MP</name>
    <dbReference type="NCBI Taxonomy" id="1520"/>
    <lineage>
        <taxon>Bacteria</taxon>
        <taxon>Bacillati</taxon>
        <taxon>Bacillota</taxon>
        <taxon>Clostridia</taxon>
        <taxon>Eubacteriales</taxon>
        <taxon>Clostridiaceae</taxon>
        <taxon>Clostridium</taxon>
    </lineage>
</organism>
<evidence type="ECO:0000256" key="1">
    <source>
        <dbReference type="ARBA" id="ARBA00023015"/>
    </source>
</evidence>
<dbReference type="PANTHER" id="PTHR42756">
    <property type="entry name" value="TRANSCRIPTIONAL REGULATOR, MARR"/>
    <property type="match status" value="1"/>
</dbReference>
<keyword evidence="2" id="KW-0238">DNA-binding</keyword>
<dbReference type="InterPro" id="IPR011991">
    <property type="entry name" value="ArsR-like_HTH"/>
</dbReference>
<dbReference type="RefSeq" id="WP_061114826.1">
    <property type="nucleotide sequence ID" value="NZ_CP010086.2"/>
</dbReference>
<dbReference type="STRING" id="1520.LF65_06125"/>
<dbReference type="PANTHER" id="PTHR42756:SF1">
    <property type="entry name" value="TRANSCRIPTIONAL REPRESSOR OF EMRAB OPERON"/>
    <property type="match status" value="1"/>
</dbReference>
<dbReference type="InterPro" id="IPR036390">
    <property type="entry name" value="WH_DNA-bd_sf"/>
</dbReference>
<keyword evidence="1" id="KW-0805">Transcription regulation</keyword>
<dbReference type="SMART" id="SM00347">
    <property type="entry name" value="HTH_MARR"/>
    <property type="match status" value="1"/>
</dbReference>
<evidence type="ECO:0000256" key="2">
    <source>
        <dbReference type="ARBA" id="ARBA00023125"/>
    </source>
</evidence>
<dbReference type="OrthoDB" id="5461037at2"/>
<sequence>MNELLDNKEISEIFLEVICSFFEKDLKAKNFGTDSNLYHSEIHMLQYIKENEGLHISAIARKLDITRGAVSQTIKRLENKGYLFKESSSDSNSKLILKLTEKGEVAYKNHKNYHNQYNFIIKELLRSASRENKEFLYNFLKQFKDKI</sequence>
<accession>A0A126SNU4</accession>
<gene>
    <name evidence="5" type="ORF">LF65_06125</name>
</gene>
<evidence type="ECO:0000259" key="4">
    <source>
        <dbReference type="PROSITE" id="PS50995"/>
    </source>
</evidence>
<dbReference type="GO" id="GO:0003677">
    <property type="term" value="F:DNA binding"/>
    <property type="evidence" value="ECO:0007669"/>
    <property type="project" value="UniProtKB-KW"/>
</dbReference>
<dbReference type="GO" id="GO:0003700">
    <property type="term" value="F:DNA-binding transcription factor activity"/>
    <property type="evidence" value="ECO:0007669"/>
    <property type="project" value="InterPro"/>
</dbReference>
<keyword evidence="3" id="KW-0804">Transcription</keyword>
<name>A0A126SNU4_CLOBE</name>
<evidence type="ECO:0000313" key="5">
    <source>
        <dbReference type="EMBL" id="AMK50378.1"/>
    </source>
</evidence>
<dbReference type="SUPFAM" id="SSF46785">
    <property type="entry name" value="Winged helix' DNA-binding domain"/>
    <property type="match status" value="1"/>
</dbReference>
<dbReference type="PROSITE" id="PS50995">
    <property type="entry name" value="HTH_MARR_2"/>
    <property type="match status" value="1"/>
</dbReference>
<dbReference type="EMBL" id="CP010086">
    <property type="protein sequence ID" value="AMK50378.1"/>
    <property type="molecule type" value="Genomic_DNA"/>
</dbReference>
<evidence type="ECO:0000256" key="3">
    <source>
        <dbReference type="ARBA" id="ARBA00023163"/>
    </source>
</evidence>
<feature type="domain" description="HTH marR-type" evidence="4">
    <location>
        <begin position="1"/>
        <end position="145"/>
    </location>
</feature>
<dbReference type="Gene3D" id="1.10.10.10">
    <property type="entry name" value="Winged helix-like DNA-binding domain superfamily/Winged helix DNA-binding domain"/>
    <property type="match status" value="1"/>
</dbReference>
<protein>
    <submittedName>
        <fullName evidence="5">MarR family transcriptional regulator</fullName>
    </submittedName>
</protein>
<dbReference type="AlphaFoldDB" id="A0A126SNU4"/>
<dbReference type="InterPro" id="IPR036388">
    <property type="entry name" value="WH-like_DNA-bd_sf"/>
</dbReference>
<dbReference type="InterPro" id="IPR000835">
    <property type="entry name" value="HTH_MarR-typ"/>
</dbReference>
<proteinExistence type="predicted"/>
<dbReference type="Pfam" id="PF12802">
    <property type="entry name" value="MarR_2"/>
    <property type="match status" value="1"/>
</dbReference>
<dbReference type="Proteomes" id="UP000031866">
    <property type="component" value="Chromosome"/>
</dbReference>
<dbReference type="KEGG" id="cbei:LF65_06125"/>